<dbReference type="EnsemblBacteria" id="ABL78766">
    <property type="protein sequence ID" value="ABL78766"/>
    <property type="gene ID" value="Tpen_1369"/>
</dbReference>
<dbReference type="Gene3D" id="3.40.50.450">
    <property type="match status" value="1"/>
</dbReference>
<dbReference type="HOGENOM" id="CLU_107614_0_1_2"/>
<reference evidence="2" key="1">
    <citation type="journal article" date="2008" name="J. Bacteriol.">
        <title>Genome sequence of Thermofilum pendens reveals an exceptional loss of biosynthetic pathways without genome reduction.</title>
        <authorList>
            <person name="Anderson I."/>
            <person name="Rodriguez J."/>
            <person name="Susanti D."/>
            <person name="Porat I."/>
            <person name="Reich C."/>
            <person name="Ulrich L.E."/>
            <person name="Elkins J.G."/>
            <person name="Mavromatis K."/>
            <person name="Lykidis A."/>
            <person name="Kim E."/>
            <person name="Thompson L.S."/>
            <person name="Nolan M."/>
            <person name="Land M."/>
            <person name="Copeland A."/>
            <person name="Lapidus A."/>
            <person name="Lucas S."/>
            <person name="Detter C."/>
            <person name="Zhulin I.B."/>
            <person name="Olsen G.J."/>
            <person name="Whitman W."/>
            <person name="Mukhopadhyay B."/>
            <person name="Bristow J."/>
            <person name="Kyrpides N."/>
        </authorList>
    </citation>
    <scope>NUCLEOTIDE SEQUENCE [LARGE SCALE GENOMIC DNA]</scope>
    <source>
        <strain evidence="2">DSM 2475 / Hrk 5</strain>
    </source>
</reference>
<dbReference type="InterPro" id="IPR041164">
    <property type="entry name" value="LDcluster4"/>
</dbReference>
<dbReference type="Proteomes" id="UP000000641">
    <property type="component" value="Chromosome"/>
</dbReference>
<proteinExistence type="predicted"/>
<dbReference type="Pfam" id="PF18306">
    <property type="entry name" value="LDcluster4"/>
    <property type="match status" value="1"/>
</dbReference>
<dbReference type="eggNOG" id="arCOG02431">
    <property type="taxonomic scope" value="Archaea"/>
</dbReference>
<dbReference type="AlphaFoldDB" id="A1RZY6"/>
<organism evidence="1 2">
    <name type="scientific">Thermofilum pendens (strain DSM 2475 / Hrk 5)</name>
    <dbReference type="NCBI Taxonomy" id="368408"/>
    <lineage>
        <taxon>Archaea</taxon>
        <taxon>Thermoproteota</taxon>
        <taxon>Thermoprotei</taxon>
        <taxon>Thermofilales</taxon>
        <taxon>Thermofilaceae</taxon>
        <taxon>Thermofilum</taxon>
    </lineage>
</organism>
<evidence type="ECO:0000313" key="1">
    <source>
        <dbReference type="EMBL" id="ABL78766.1"/>
    </source>
</evidence>
<accession>A1RZY6</accession>
<name>A1RZY6_THEPD</name>
<protein>
    <recommendedName>
        <fullName evidence="3">LOG family protein</fullName>
    </recommendedName>
</protein>
<dbReference type="KEGG" id="tpe:Tpen_1369"/>
<dbReference type="EMBL" id="CP000505">
    <property type="protein sequence ID" value="ABL78766.1"/>
    <property type="molecule type" value="Genomic_DNA"/>
</dbReference>
<evidence type="ECO:0008006" key="3">
    <source>
        <dbReference type="Google" id="ProtNLM"/>
    </source>
</evidence>
<sequence>MPGFSLWVVSVLHIGVAAHSSGSDAERAWRFVSALPGGVRVLLGGYWGVMRDVAEAARRRGLTVVFFLPVDPPAEVPDDELFVRVDTGLDLRGRSVALVRSSDALAVLGGEVGTVVEAFLAYSYGKPVAVLRGTGLSSDALERAFPRGFDGRGSAPVVYVDTPEELAARVVELAASRRGRR</sequence>
<dbReference type="SUPFAM" id="SSF102405">
    <property type="entry name" value="MCP/YpsA-like"/>
    <property type="match status" value="1"/>
</dbReference>
<dbReference type="STRING" id="368408.Tpen_1369"/>
<gene>
    <name evidence="1" type="ordered locus">Tpen_1369</name>
</gene>
<evidence type="ECO:0000313" key="2">
    <source>
        <dbReference type="Proteomes" id="UP000000641"/>
    </source>
</evidence>
<keyword evidence="2" id="KW-1185">Reference proteome</keyword>